<reference evidence="2 3" key="1">
    <citation type="journal article" date="2019" name="Int. J. Syst. Evol. Microbiol.">
        <title>The Global Catalogue of Microorganisms (GCM) 10K type strain sequencing project: providing services to taxonomists for standard genome sequencing and annotation.</title>
        <authorList>
            <consortium name="The Broad Institute Genomics Platform"/>
            <consortium name="The Broad Institute Genome Sequencing Center for Infectious Disease"/>
            <person name="Wu L."/>
            <person name="Ma J."/>
        </authorList>
    </citation>
    <scope>NUCLEOTIDE SEQUENCE [LARGE SCALE GENOMIC DNA]</scope>
    <source>
        <strain evidence="2 3">NBRC 111368</strain>
    </source>
</reference>
<gene>
    <name evidence="2" type="ORF">ACFQE1_21215</name>
</gene>
<evidence type="ECO:0000256" key="1">
    <source>
        <dbReference type="SAM" id="MobiDB-lite"/>
    </source>
</evidence>
<sequence length="194" mass="21418">DEATAWLRSDAPANATLETYPNDPQEAAVPHGMTVYRPSNRNATPGGPKENGLEWMLAVRERCPDYIELTYHEGIMYAAPNNWSERARIISWSQRRQYVLDLLAGDRYPYRVAETFGPRPAFLDGEPRPSRLRELLQVGLYPRTIQYGDPQDFGVNQYTVILERTGRCGASGGNGSAPANDSASANDSAPANGS</sequence>
<feature type="region of interest" description="Disordered" evidence="1">
    <location>
        <begin position="169"/>
        <end position="194"/>
    </location>
</feature>
<feature type="non-terminal residue" evidence="2">
    <location>
        <position position="194"/>
    </location>
</feature>
<dbReference type="EMBL" id="JBHSWU010001446">
    <property type="protein sequence ID" value="MFC6726847.1"/>
    <property type="molecule type" value="Genomic_DNA"/>
</dbReference>
<feature type="non-terminal residue" evidence="2">
    <location>
        <position position="1"/>
    </location>
</feature>
<proteinExistence type="predicted"/>
<accession>A0ABD5S764</accession>
<organism evidence="2 3">
    <name type="scientific">Halobium palmae</name>
    <dbReference type="NCBI Taxonomy" id="1776492"/>
    <lineage>
        <taxon>Archaea</taxon>
        <taxon>Methanobacteriati</taxon>
        <taxon>Methanobacteriota</taxon>
        <taxon>Stenosarchaea group</taxon>
        <taxon>Halobacteria</taxon>
        <taxon>Halobacteriales</taxon>
        <taxon>Haloferacaceae</taxon>
        <taxon>Halobium</taxon>
    </lineage>
</organism>
<feature type="compositionally biased region" description="Low complexity" evidence="1">
    <location>
        <begin position="176"/>
        <end position="194"/>
    </location>
</feature>
<protein>
    <submittedName>
        <fullName evidence="2">Uncharacterized protein</fullName>
    </submittedName>
</protein>
<evidence type="ECO:0000313" key="2">
    <source>
        <dbReference type="EMBL" id="MFC6726847.1"/>
    </source>
</evidence>
<dbReference type="Proteomes" id="UP001596328">
    <property type="component" value="Unassembled WGS sequence"/>
</dbReference>
<evidence type="ECO:0000313" key="3">
    <source>
        <dbReference type="Proteomes" id="UP001596328"/>
    </source>
</evidence>
<keyword evidence="3" id="KW-1185">Reference proteome</keyword>
<name>A0ABD5S764_9EURY</name>
<comment type="caution">
    <text evidence="2">The sequence shown here is derived from an EMBL/GenBank/DDBJ whole genome shotgun (WGS) entry which is preliminary data.</text>
</comment>
<dbReference type="AlphaFoldDB" id="A0ABD5S764"/>